<sequence>MTLLAIEGLHTTYRSGTRLVHAVDGVSLEVGERETVGLVGESGCGKSTLGKTIMRLLDPSRGSIRLDGTEIADLDDRSMRSHRRKMQMVFQDPFASLNPRQTVFRLLDTPLKVHGVTDAQERRRRVVDMAGRVGLAPDALERYPHEFSGGQRQRIGIARALILSPRLVVCDEPVSALDLSIQAQILNLLVDLKRDLGLAYLFISHDLSVVRYFVDRVLVMYLGKIVESADHVSLWRDPKHPYTRALLAAVPSRDPARKASASLKGEISTAVQPGGCRFRGRCPLAMERCATEEPQLRRTSDSQMVACHLA</sequence>
<dbReference type="Gene3D" id="3.40.50.300">
    <property type="entry name" value="P-loop containing nucleotide triphosphate hydrolases"/>
    <property type="match status" value="1"/>
</dbReference>
<dbReference type="PROSITE" id="PS50893">
    <property type="entry name" value="ABC_TRANSPORTER_2"/>
    <property type="match status" value="1"/>
</dbReference>
<dbReference type="NCBIfam" id="TIGR01727">
    <property type="entry name" value="oligo_HPY"/>
    <property type="match status" value="1"/>
</dbReference>
<dbReference type="Pfam" id="PF08352">
    <property type="entry name" value="oligo_HPY"/>
    <property type="match status" value="1"/>
</dbReference>
<keyword evidence="5 7" id="KW-0067">ATP-binding</keyword>
<dbReference type="KEGG" id="phr:C6569_04380"/>
<dbReference type="CDD" id="cd03257">
    <property type="entry name" value="ABC_NikE_OppD_transporters"/>
    <property type="match status" value="1"/>
</dbReference>
<comment type="similarity">
    <text evidence="2">Belongs to the ABC transporter superfamily.</text>
</comment>
<name>A0A2S0NH77_9HYPH</name>
<reference evidence="7 8" key="1">
    <citation type="submission" date="2018-03" db="EMBL/GenBank/DDBJ databases">
        <title>Genome sequencing of Phreatobacter sp.</title>
        <authorList>
            <person name="Kim S.-J."/>
            <person name="Heo J."/>
            <person name="Kwon S.-W."/>
        </authorList>
    </citation>
    <scope>NUCLEOTIDE SEQUENCE [LARGE SCALE GENOMIC DNA]</scope>
    <source>
        <strain evidence="7 8">S-12</strain>
    </source>
</reference>
<organism evidence="7 8">
    <name type="scientific">Phreatobacter cathodiphilus</name>
    <dbReference type="NCBI Taxonomy" id="1868589"/>
    <lineage>
        <taxon>Bacteria</taxon>
        <taxon>Pseudomonadati</taxon>
        <taxon>Pseudomonadota</taxon>
        <taxon>Alphaproteobacteria</taxon>
        <taxon>Hyphomicrobiales</taxon>
        <taxon>Phreatobacteraceae</taxon>
        <taxon>Phreatobacter</taxon>
    </lineage>
</organism>
<dbReference type="OrthoDB" id="7328866at2"/>
<dbReference type="GO" id="GO:0005886">
    <property type="term" value="C:plasma membrane"/>
    <property type="evidence" value="ECO:0007669"/>
    <property type="project" value="UniProtKB-SubCell"/>
</dbReference>
<dbReference type="InterPro" id="IPR013563">
    <property type="entry name" value="Oligopep_ABC_C"/>
</dbReference>
<evidence type="ECO:0000256" key="5">
    <source>
        <dbReference type="ARBA" id="ARBA00022840"/>
    </source>
</evidence>
<protein>
    <submittedName>
        <fullName evidence="7">Peptide ABC transporter ATP-binding protein</fullName>
    </submittedName>
</protein>
<dbReference type="EMBL" id="CP027668">
    <property type="protein sequence ID" value="AVO47525.1"/>
    <property type="molecule type" value="Genomic_DNA"/>
</dbReference>
<keyword evidence="4" id="KW-0547">Nucleotide-binding</keyword>
<dbReference type="InterPro" id="IPR003439">
    <property type="entry name" value="ABC_transporter-like_ATP-bd"/>
</dbReference>
<dbReference type="Pfam" id="PF00005">
    <property type="entry name" value="ABC_tran"/>
    <property type="match status" value="1"/>
</dbReference>
<evidence type="ECO:0000256" key="4">
    <source>
        <dbReference type="ARBA" id="ARBA00022741"/>
    </source>
</evidence>
<dbReference type="GO" id="GO:0055085">
    <property type="term" value="P:transmembrane transport"/>
    <property type="evidence" value="ECO:0007669"/>
    <property type="project" value="UniProtKB-ARBA"/>
</dbReference>
<dbReference type="InterPro" id="IPR003593">
    <property type="entry name" value="AAA+_ATPase"/>
</dbReference>
<dbReference type="GO" id="GO:0015833">
    <property type="term" value="P:peptide transport"/>
    <property type="evidence" value="ECO:0007669"/>
    <property type="project" value="InterPro"/>
</dbReference>
<dbReference type="SUPFAM" id="SSF52540">
    <property type="entry name" value="P-loop containing nucleoside triphosphate hydrolases"/>
    <property type="match status" value="1"/>
</dbReference>
<evidence type="ECO:0000256" key="3">
    <source>
        <dbReference type="ARBA" id="ARBA00022448"/>
    </source>
</evidence>
<keyword evidence="3" id="KW-0813">Transport</keyword>
<accession>A0A2S0NH77</accession>
<dbReference type="RefSeq" id="WP_106750895.1">
    <property type="nucleotide sequence ID" value="NZ_CP027668.1"/>
</dbReference>
<dbReference type="InterPro" id="IPR050319">
    <property type="entry name" value="ABC_transp_ATP-bind"/>
</dbReference>
<dbReference type="InterPro" id="IPR027417">
    <property type="entry name" value="P-loop_NTPase"/>
</dbReference>
<dbReference type="FunFam" id="3.40.50.300:FF:000016">
    <property type="entry name" value="Oligopeptide ABC transporter ATP-binding component"/>
    <property type="match status" value="1"/>
</dbReference>
<dbReference type="Proteomes" id="UP000237889">
    <property type="component" value="Chromosome"/>
</dbReference>
<evidence type="ECO:0000256" key="1">
    <source>
        <dbReference type="ARBA" id="ARBA00004417"/>
    </source>
</evidence>
<evidence type="ECO:0000313" key="7">
    <source>
        <dbReference type="EMBL" id="AVO47525.1"/>
    </source>
</evidence>
<evidence type="ECO:0000256" key="2">
    <source>
        <dbReference type="ARBA" id="ARBA00005417"/>
    </source>
</evidence>
<dbReference type="InterPro" id="IPR017871">
    <property type="entry name" value="ABC_transporter-like_CS"/>
</dbReference>
<dbReference type="SMART" id="SM00382">
    <property type="entry name" value="AAA"/>
    <property type="match status" value="1"/>
</dbReference>
<gene>
    <name evidence="7" type="ORF">C6569_04380</name>
</gene>
<dbReference type="GO" id="GO:0016887">
    <property type="term" value="F:ATP hydrolysis activity"/>
    <property type="evidence" value="ECO:0007669"/>
    <property type="project" value="InterPro"/>
</dbReference>
<proteinExistence type="inferred from homology"/>
<evidence type="ECO:0000259" key="6">
    <source>
        <dbReference type="PROSITE" id="PS50893"/>
    </source>
</evidence>
<dbReference type="AlphaFoldDB" id="A0A2S0NH77"/>
<evidence type="ECO:0000313" key="8">
    <source>
        <dbReference type="Proteomes" id="UP000237889"/>
    </source>
</evidence>
<dbReference type="PANTHER" id="PTHR43776">
    <property type="entry name" value="TRANSPORT ATP-BINDING PROTEIN"/>
    <property type="match status" value="1"/>
</dbReference>
<dbReference type="PROSITE" id="PS00211">
    <property type="entry name" value="ABC_TRANSPORTER_1"/>
    <property type="match status" value="1"/>
</dbReference>
<feature type="domain" description="ABC transporter" evidence="6">
    <location>
        <begin position="4"/>
        <end position="247"/>
    </location>
</feature>
<comment type="subcellular location">
    <subcellularLocation>
        <location evidence="1">Cell inner membrane</location>
        <topology evidence="1">Peripheral membrane protein</topology>
    </subcellularLocation>
</comment>
<keyword evidence="8" id="KW-1185">Reference proteome</keyword>
<dbReference type="GO" id="GO:0005524">
    <property type="term" value="F:ATP binding"/>
    <property type="evidence" value="ECO:0007669"/>
    <property type="project" value="UniProtKB-KW"/>
</dbReference>